<name>A0ABV8GVA0_9BACI</name>
<dbReference type="Proteomes" id="UP001595772">
    <property type="component" value="Unassembled WGS sequence"/>
</dbReference>
<sequence length="156" mass="17731">MARRFWMLLFIISLGTLVACGGNMDNTSDEDEEELPSLDVEFIVPENADPNEKVELKAIVTYDKQPVNDADEVIFEVWEKGRPDDSSKLDSVNNEDGTYTVETSFDEDGVYELYAHTTARDLHTMPMKSITVGDASLEDYVEEDENKDEEEMSHDH</sequence>
<evidence type="ECO:0000259" key="3">
    <source>
        <dbReference type="Pfam" id="PF13115"/>
    </source>
</evidence>
<dbReference type="EMBL" id="JBHSAO010000006">
    <property type="protein sequence ID" value="MFC4023808.1"/>
    <property type="molecule type" value="Genomic_DNA"/>
</dbReference>
<feature type="region of interest" description="Disordered" evidence="1">
    <location>
        <begin position="133"/>
        <end position="156"/>
    </location>
</feature>
<evidence type="ECO:0000313" key="4">
    <source>
        <dbReference type="EMBL" id="MFC4023808.1"/>
    </source>
</evidence>
<organism evidence="4 5">
    <name type="scientific">Oceanobacillus longus</name>
    <dbReference type="NCBI Taxonomy" id="930120"/>
    <lineage>
        <taxon>Bacteria</taxon>
        <taxon>Bacillati</taxon>
        <taxon>Bacillota</taxon>
        <taxon>Bacilli</taxon>
        <taxon>Bacillales</taxon>
        <taxon>Bacillaceae</taxon>
        <taxon>Oceanobacillus</taxon>
    </lineage>
</organism>
<keyword evidence="2" id="KW-0732">Signal</keyword>
<evidence type="ECO:0000256" key="2">
    <source>
        <dbReference type="SAM" id="SignalP"/>
    </source>
</evidence>
<proteinExistence type="predicted"/>
<gene>
    <name evidence="4" type="ORF">ACFOUV_08385</name>
</gene>
<dbReference type="RefSeq" id="WP_379496307.1">
    <property type="nucleotide sequence ID" value="NZ_JBHSAO010000006.1"/>
</dbReference>
<dbReference type="Pfam" id="PF13115">
    <property type="entry name" value="YtkA"/>
    <property type="match status" value="1"/>
</dbReference>
<comment type="caution">
    <text evidence="4">The sequence shown here is derived from an EMBL/GenBank/DDBJ whole genome shotgun (WGS) entry which is preliminary data.</text>
</comment>
<evidence type="ECO:0000313" key="5">
    <source>
        <dbReference type="Proteomes" id="UP001595772"/>
    </source>
</evidence>
<feature type="chain" id="PRO_5045966608" evidence="2">
    <location>
        <begin position="22"/>
        <end position="156"/>
    </location>
</feature>
<feature type="domain" description="YtkA-like" evidence="3">
    <location>
        <begin position="37"/>
        <end position="116"/>
    </location>
</feature>
<feature type="compositionally biased region" description="Acidic residues" evidence="1">
    <location>
        <begin position="136"/>
        <end position="156"/>
    </location>
</feature>
<protein>
    <submittedName>
        <fullName evidence="4">FixH family protein</fullName>
    </submittedName>
</protein>
<accession>A0ABV8GVA0</accession>
<reference evidence="5" key="1">
    <citation type="journal article" date="2019" name="Int. J. Syst. Evol. Microbiol.">
        <title>The Global Catalogue of Microorganisms (GCM) 10K type strain sequencing project: providing services to taxonomists for standard genome sequencing and annotation.</title>
        <authorList>
            <consortium name="The Broad Institute Genomics Platform"/>
            <consortium name="The Broad Institute Genome Sequencing Center for Infectious Disease"/>
            <person name="Wu L."/>
            <person name="Ma J."/>
        </authorList>
    </citation>
    <scope>NUCLEOTIDE SEQUENCE [LARGE SCALE GENOMIC DNA]</scope>
    <source>
        <strain evidence="5">IBRC-M 10703</strain>
    </source>
</reference>
<keyword evidence="5" id="KW-1185">Reference proteome</keyword>
<feature type="signal peptide" evidence="2">
    <location>
        <begin position="1"/>
        <end position="21"/>
    </location>
</feature>
<dbReference type="PROSITE" id="PS51257">
    <property type="entry name" value="PROKAR_LIPOPROTEIN"/>
    <property type="match status" value="1"/>
</dbReference>
<dbReference type="InterPro" id="IPR032693">
    <property type="entry name" value="YtkA-like_dom"/>
</dbReference>
<evidence type="ECO:0000256" key="1">
    <source>
        <dbReference type="SAM" id="MobiDB-lite"/>
    </source>
</evidence>